<feature type="domain" description="DUF4872" evidence="1">
    <location>
        <begin position="2"/>
        <end position="110"/>
    </location>
</feature>
<gene>
    <name evidence="2" type="ORF">FHR92_003371</name>
</gene>
<dbReference type="EMBL" id="JACJIP010000023">
    <property type="protein sequence ID" value="MBA9086891.1"/>
    <property type="molecule type" value="Genomic_DNA"/>
</dbReference>
<protein>
    <recommendedName>
        <fullName evidence="1">DUF4872 domain-containing protein</fullName>
    </recommendedName>
</protein>
<accession>A0A7W3SVA0</accession>
<name>A0A7W3SVA0_9BACL</name>
<evidence type="ECO:0000259" key="1">
    <source>
        <dbReference type="Pfam" id="PF16169"/>
    </source>
</evidence>
<comment type="caution">
    <text evidence="2">The sequence shown here is derived from an EMBL/GenBank/DDBJ whole genome shotgun (WGS) entry which is preliminary data.</text>
</comment>
<dbReference type="Pfam" id="PF16169">
    <property type="entry name" value="DUF4872"/>
    <property type="match status" value="1"/>
</dbReference>
<evidence type="ECO:0000313" key="2">
    <source>
        <dbReference type="EMBL" id="MBA9086891.1"/>
    </source>
</evidence>
<sequence>MEVLKWSKFDNEKLKRPGITNYFQISKDGGTGGSIFRKMYGQFLIEADGILSFKELSKIGEMYIALSEQWDRLANSMWELGQTGDANILKSMSVHILSLYENEKSLCEKLQLSLS</sequence>
<dbReference type="Proteomes" id="UP000567067">
    <property type="component" value="Unassembled WGS sequence"/>
</dbReference>
<proteinExistence type="predicted"/>
<keyword evidence="3" id="KW-1185">Reference proteome</keyword>
<organism evidence="2 3">
    <name type="scientific">Fontibacillus solani</name>
    <dbReference type="NCBI Taxonomy" id="1572857"/>
    <lineage>
        <taxon>Bacteria</taxon>
        <taxon>Bacillati</taxon>
        <taxon>Bacillota</taxon>
        <taxon>Bacilli</taxon>
        <taxon>Bacillales</taxon>
        <taxon>Paenibacillaceae</taxon>
        <taxon>Fontibacillus</taxon>
    </lineage>
</organism>
<reference evidence="2 3" key="1">
    <citation type="submission" date="2020-08" db="EMBL/GenBank/DDBJ databases">
        <title>Genomic Encyclopedia of Type Strains, Phase III (KMG-III): the genomes of soil and plant-associated and newly described type strains.</title>
        <authorList>
            <person name="Whitman W."/>
        </authorList>
    </citation>
    <scope>NUCLEOTIDE SEQUENCE [LARGE SCALE GENOMIC DNA]</scope>
    <source>
        <strain evidence="2 3">CECT 8693</strain>
    </source>
</reference>
<dbReference type="InterPro" id="IPR032369">
    <property type="entry name" value="DUF4872"/>
</dbReference>
<dbReference type="AlphaFoldDB" id="A0A7W3SVA0"/>
<evidence type="ECO:0000313" key="3">
    <source>
        <dbReference type="Proteomes" id="UP000567067"/>
    </source>
</evidence>